<feature type="region of interest" description="Disordered" evidence="1">
    <location>
        <begin position="1"/>
        <end position="47"/>
    </location>
</feature>
<dbReference type="Proteomes" id="UP001632037">
    <property type="component" value="Unassembled WGS sequence"/>
</dbReference>
<feature type="region of interest" description="Disordered" evidence="1">
    <location>
        <begin position="199"/>
        <end position="221"/>
    </location>
</feature>
<dbReference type="AlphaFoldDB" id="A0ABD3FJQ2"/>
<evidence type="ECO:0000313" key="3">
    <source>
        <dbReference type="Proteomes" id="UP001632037"/>
    </source>
</evidence>
<feature type="compositionally biased region" description="Basic residues" evidence="1">
    <location>
        <begin position="1"/>
        <end position="19"/>
    </location>
</feature>
<name>A0ABD3FJQ2_9STRA</name>
<comment type="caution">
    <text evidence="2">The sequence shown here is derived from an EMBL/GenBank/DDBJ whole genome shotgun (WGS) entry which is preliminary data.</text>
</comment>
<protein>
    <submittedName>
        <fullName evidence="2">Uncharacterized protein</fullName>
    </submittedName>
</protein>
<accession>A0ABD3FJQ2</accession>
<reference evidence="2 3" key="1">
    <citation type="submission" date="2024-09" db="EMBL/GenBank/DDBJ databases">
        <title>Genome sequencing and assembly of Phytophthora oleae, isolate VK10A, causative agent of rot of olive drupes.</title>
        <authorList>
            <person name="Conti Taguali S."/>
            <person name="Riolo M."/>
            <person name="La Spada F."/>
            <person name="Cacciola S.O."/>
            <person name="Dionisio G."/>
        </authorList>
    </citation>
    <scope>NUCLEOTIDE SEQUENCE [LARGE SCALE GENOMIC DNA]</scope>
    <source>
        <strain evidence="2 3">VK10A</strain>
    </source>
</reference>
<proteinExistence type="predicted"/>
<gene>
    <name evidence="2" type="ORF">V7S43_008750</name>
</gene>
<keyword evidence="3" id="KW-1185">Reference proteome</keyword>
<dbReference type="EMBL" id="JBIMZQ010000018">
    <property type="protein sequence ID" value="KAL3665951.1"/>
    <property type="molecule type" value="Genomic_DNA"/>
</dbReference>
<evidence type="ECO:0000256" key="1">
    <source>
        <dbReference type="SAM" id="MobiDB-lite"/>
    </source>
</evidence>
<evidence type="ECO:0000313" key="2">
    <source>
        <dbReference type="EMBL" id="KAL3665951.1"/>
    </source>
</evidence>
<organism evidence="2 3">
    <name type="scientific">Phytophthora oleae</name>
    <dbReference type="NCBI Taxonomy" id="2107226"/>
    <lineage>
        <taxon>Eukaryota</taxon>
        <taxon>Sar</taxon>
        <taxon>Stramenopiles</taxon>
        <taxon>Oomycota</taxon>
        <taxon>Peronosporomycetes</taxon>
        <taxon>Peronosporales</taxon>
        <taxon>Peronosporaceae</taxon>
        <taxon>Phytophthora</taxon>
    </lineage>
</organism>
<sequence>MVKRFREKHTRGQRKRNHAPRVSTDRDNGALSPPTTEADGNLCGDTDTSPIGAHVSFSPAEEGWMPDTIYASVGSSYLTGVISREYVEKGKKKKKEKKSSESDLLELHWTTTQFQTSRHVHGIPRSNVEEGIARYNRLNGSELRADTWGVLCRPYHEEVDGGDLWDEFEEIGEDRETISEDIGEVERVAGMDFQPRAMLNAPDDLYGHDGGTTSPHVRPQF</sequence>